<reference evidence="1 2" key="1">
    <citation type="journal article" date="2022" name="New Phytol.">
        <title>Ecological generalism drives hyperdiversity of secondary metabolite gene clusters in xylarialean endophytes.</title>
        <authorList>
            <person name="Franco M.E.E."/>
            <person name="Wisecaver J.H."/>
            <person name="Arnold A.E."/>
            <person name="Ju Y.M."/>
            <person name="Slot J.C."/>
            <person name="Ahrendt S."/>
            <person name="Moore L.P."/>
            <person name="Eastman K.E."/>
            <person name="Scott K."/>
            <person name="Konkel Z."/>
            <person name="Mondo S.J."/>
            <person name="Kuo A."/>
            <person name="Hayes R.D."/>
            <person name="Haridas S."/>
            <person name="Andreopoulos B."/>
            <person name="Riley R."/>
            <person name="LaButti K."/>
            <person name="Pangilinan J."/>
            <person name="Lipzen A."/>
            <person name="Amirebrahimi M."/>
            <person name="Yan J."/>
            <person name="Adam C."/>
            <person name="Keymanesh K."/>
            <person name="Ng V."/>
            <person name="Louie K."/>
            <person name="Northen T."/>
            <person name="Drula E."/>
            <person name="Henrissat B."/>
            <person name="Hsieh H.M."/>
            <person name="Youens-Clark K."/>
            <person name="Lutzoni F."/>
            <person name="Miadlikowska J."/>
            <person name="Eastwood D.C."/>
            <person name="Hamelin R.C."/>
            <person name="Grigoriev I.V."/>
            <person name="U'Ren J.M."/>
        </authorList>
    </citation>
    <scope>NUCLEOTIDE SEQUENCE [LARGE SCALE GENOMIC DNA]</scope>
    <source>
        <strain evidence="1 2">CBS 119005</strain>
    </source>
</reference>
<proteinExistence type="predicted"/>
<evidence type="ECO:0000313" key="1">
    <source>
        <dbReference type="EMBL" id="KAI4871107.1"/>
    </source>
</evidence>
<sequence length="543" mass="60446">MPTNPVSSNPTPPESSFKPIDDDEPSKLDPSLLVPSAADEEKPSVLSGETSLNAQRQNLKRNRTAYKEDDVHPSKRQVYLPATPSDSPFQTLRVTKSGIINNRIPNFKTEDTSSCDDASRAQSTSIRPLGPTTMEQLTPYPTREFRESRYQLNQNVKVEPMNGFDVETNSPSTYNQFLLPTPTASTTRVIGFTQDPSPSNLFGIPFEQSSDFADMLVSRDADAINSPEDEYPLDDDLVDEDMTLLLGMALDNIQETHIPPSSVTKAWDHDSRSAAEYDPTLQHSSPPSSSEALKGSQAVGAIAKLGVGQDDLLDEDNDDVDWNTVYDLVDKIPKVVSTNGSRNTQESFPADRTPRAENTIHRGPLIEDIIPSKPFSRPSFPEKVRDRPVVTGLSSNAMLRTCFRMGEMINQAVRCLTHGQEVVFELFARVTYSSRESLAKTQHFQFVDLFKDQQPYPGGTLTNWRAGGQLDRQSMAFLDKGKKRKVCRCLCKPRRDSKTEVGFTLIILAIREADWTQVEWAKKVVCGDSKSDEQHGHTVDANT</sequence>
<evidence type="ECO:0000313" key="2">
    <source>
        <dbReference type="Proteomes" id="UP001497700"/>
    </source>
</evidence>
<accession>A0ACB9ZHV5</accession>
<comment type="caution">
    <text evidence="1">The sequence shown here is derived from an EMBL/GenBank/DDBJ whole genome shotgun (WGS) entry which is preliminary data.</text>
</comment>
<dbReference type="Proteomes" id="UP001497700">
    <property type="component" value="Unassembled WGS sequence"/>
</dbReference>
<gene>
    <name evidence="1" type="ORF">F4820DRAFT_401485</name>
</gene>
<organism evidence="1 2">
    <name type="scientific">Hypoxylon rubiginosum</name>
    <dbReference type="NCBI Taxonomy" id="110542"/>
    <lineage>
        <taxon>Eukaryota</taxon>
        <taxon>Fungi</taxon>
        <taxon>Dikarya</taxon>
        <taxon>Ascomycota</taxon>
        <taxon>Pezizomycotina</taxon>
        <taxon>Sordariomycetes</taxon>
        <taxon>Xylariomycetidae</taxon>
        <taxon>Xylariales</taxon>
        <taxon>Hypoxylaceae</taxon>
        <taxon>Hypoxylon</taxon>
    </lineage>
</organism>
<name>A0ACB9ZHV5_9PEZI</name>
<keyword evidence="2" id="KW-1185">Reference proteome</keyword>
<protein>
    <submittedName>
        <fullName evidence="1">Uncharacterized protein</fullName>
    </submittedName>
</protein>
<dbReference type="EMBL" id="MU393421">
    <property type="protein sequence ID" value="KAI4871107.1"/>
    <property type="molecule type" value="Genomic_DNA"/>
</dbReference>